<sequence length="69" mass="7845">MIYIAHQSEFTGFERLLSIYANVGGTACVRVRRTGTYEVVKEVTDVGTEDALELYEKLFTLYAKCENCK</sequence>
<name>A0A8S5UG50_9CAUD</name>
<evidence type="ECO:0000313" key="1">
    <source>
        <dbReference type="EMBL" id="DAF93358.1"/>
    </source>
</evidence>
<accession>A0A8S5UG50</accession>
<reference evidence="1" key="1">
    <citation type="journal article" date="2021" name="Proc. Natl. Acad. Sci. U.S.A.">
        <title>A Catalog of Tens of Thousands of Viruses from Human Metagenomes Reveals Hidden Associations with Chronic Diseases.</title>
        <authorList>
            <person name="Tisza M.J."/>
            <person name="Buck C.B."/>
        </authorList>
    </citation>
    <scope>NUCLEOTIDE SEQUENCE</scope>
    <source>
        <strain evidence="1">CtnuR9</strain>
    </source>
</reference>
<organism evidence="1">
    <name type="scientific">Podoviridae sp. ctnuR9</name>
    <dbReference type="NCBI Taxonomy" id="2825276"/>
    <lineage>
        <taxon>Viruses</taxon>
        <taxon>Duplodnaviria</taxon>
        <taxon>Heunggongvirae</taxon>
        <taxon>Uroviricota</taxon>
        <taxon>Caudoviricetes</taxon>
    </lineage>
</organism>
<dbReference type="EMBL" id="BK016084">
    <property type="protein sequence ID" value="DAF93358.1"/>
    <property type="molecule type" value="Genomic_DNA"/>
</dbReference>
<protein>
    <submittedName>
        <fullName evidence="1">Uncharacterized protein</fullName>
    </submittedName>
</protein>
<proteinExistence type="predicted"/>